<keyword evidence="6" id="KW-1185">Reference proteome</keyword>
<dbReference type="Pfam" id="PF01753">
    <property type="entry name" value="zf-MYND"/>
    <property type="match status" value="1"/>
</dbReference>
<sequence>MFDSICTCCSVYNKMAAPVSEKTVKLGFLEEIDSQLLKSHFFPSKVGGRPAWLSLDQLPDPSSLQCSECNGVTRFLMQVYAPLQSRDDTFHRTLFVFICPNPPCSSKSVTKSFKVIRSQLPLLNDFYSKEPPSEEIPEDFDSEQYPHAGKFHPLCKVCGVKGPKKCSQCKKASYCSKSHQVIDWKTGHKKECCKENKKKTGSGSQAYESELFKEFELVTEDEVLPAESNNNNSKSEEECLREYERLMESQKFQSSNEVYQLEELEKTAKGETEEDKAYLKFKERVRTEPSQVLRYCRTDEPLWVSLYQRPAAEDIPNCPLCGASRVFEFQIMPQLLNHLDLDRLEASVDWGTLCVYTCADSCSIGNTYREEFIWKQDFYNPDE</sequence>
<dbReference type="PROSITE" id="PS50865">
    <property type="entry name" value="ZF_MYND_2"/>
    <property type="match status" value="1"/>
</dbReference>
<evidence type="ECO:0000256" key="1">
    <source>
        <dbReference type="ARBA" id="ARBA00022723"/>
    </source>
</evidence>
<dbReference type="SUPFAM" id="SSF144232">
    <property type="entry name" value="HIT/MYND zinc finger-like"/>
    <property type="match status" value="1"/>
</dbReference>
<dbReference type="InterPro" id="IPR002893">
    <property type="entry name" value="Znf_MYND"/>
</dbReference>
<dbReference type="Gene3D" id="6.10.140.2220">
    <property type="match status" value="1"/>
</dbReference>
<reference evidence="7" key="1">
    <citation type="submission" date="2025-08" db="UniProtKB">
        <authorList>
            <consortium name="RefSeq"/>
        </authorList>
    </citation>
    <scope>IDENTIFICATION</scope>
</reference>
<evidence type="ECO:0000313" key="6">
    <source>
        <dbReference type="Proteomes" id="UP000694888"/>
    </source>
</evidence>
<keyword evidence="1" id="KW-0479">Metal-binding</keyword>
<evidence type="ECO:0000256" key="2">
    <source>
        <dbReference type="ARBA" id="ARBA00022771"/>
    </source>
</evidence>
<dbReference type="PANTHER" id="PTHR12298">
    <property type="entry name" value="PCDC2 PROGRAMMED CELL DEATH PROTEIN 2 -RELATED"/>
    <property type="match status" value="1"/>
</dbReference>
<name>A0ABM0JRS8_APLCA</name>
<evidence type="ECO:0000313" key="7">
    <source>
        <dbReference type="RefSeq" id="XP_005100062.2"/>
    </source>
</evidence>
<dbReference type="RefSeq" id="XP_005100062.2">
    <property type="nucleotide sequence ID" value="XM_005100005.3"/>
</dbReference>
<evidence type="ECO:0000256" key="4">
    <source>
        <dbReference type="PROSITE-ProRule" id="PRU00134"/>
    </source>
</evidence>
<feature type="domain" description="MYND-type" evidence="5">
    <location>
        <begin position="155"/>
        <end position="192"/>
    </location>
</feature>
<dbReference type="Proteomes" id="UP000694888">
    <property type="component" value="Unplaced"/>
</dbReference>
<dbReference type="PANTHER" id="PTHR12298:SF4">
    <property type="entry name" value="PROGRAMMED CELL DEATH PROTEIN 2"/>
    <property type="match status" value="1"/>
</dbReference>
<protein>
    <submittedName>
        <fullName evidence="7">Programmed cell death protein 2</fullName>
    </submittedName>
</protein>
<keyword evidence="3" id="KW-0862">Zinc</keyword>
<dbReference type="InterPro" id="IPR007320">
    <property type="entry name" value="PDCD2_C"/>
</dbReference>
<gene>
    <name evidence="7" type="primary">LOC101847590</name>
</gene>
<organism evidence="6 7">
    <name type="scientific">Aplysia californica</name>
    <name type="common">California sea hare</name>
    <dbReference type="NCBI Taxonomy" id="6500"/>
    <lineage>
        <taxon>Eukaryota</taxon>
        <taxon>Metazoa</taxon>
        <taxon>Spiralia</taxon>
        <taxon>Lophotrochozoa</taxon>
        <taxon>Mollusca</taxon>
        <taxon>Gastropoda</taxon>
        <taxon>Heterobranchia</taxon>
        <taxon>Euthyneura</taxon>
        <taxon>Tectipleura</taxon>
        <taxon>Aplysiida</taxon>
        <taxon>Aplysioidea</taxon>
        <taxon>Aplysiidae</taxon>
        <taxon>Aplysia</taxon>
    </lineage>
</organism>
<evidence type="ECO:0000259" key="5">
    <source>
        <dbReference type="PROSITE" id="PS50865"/>
    </source>
</evidence>
<dbReference type="GeneID" id="101847590"/>
<dbReference type="Pfam" id="PF04194">
    <property type="entry name" value="PDCD2_C"/>
    <property type="match status" value="1"/>
</dbReference>
<proteinExistence type="predicted"/>
<evidence type="ECO:0000256" key="3">
    <source>
        <dbReference type="ARBA" id="ARBA00022833"/>
    </source>
</evidence>
<keyword evidence="2 4" id="KW-0863">Zinc-finger</keyword>
<accession>A0ABM0JRS8</accession>